<dbReference type="PATRIC" id="fig|380.5.peg.3880"/>
<dbReference type="InterPro" id="IPR029068">
    <property type="entry name" value="Glyas_Bleomycin-R_OHBP_Dase"/>
</dbReference>
<dbReference type="Gene3D" id="3.30.720.120">
    <property type="match status" value="1"/>
</dbReference>
<sequence>MKSTSYYPVIMTADVRATADFYVRHFRFEALFVSDWYMHLQSTEDEHVTLAVLDYRHETVPERHRAPVRGLLLNFEVDDPDRLYAELQSAGLPILKALCDEDFGQRHFITADPNGVMIDVIKPIPPSAEFAKAYEEKALPA</sequence>
<dbReference type="EMBL" id="HE616890">
    <property type="protein sequence ID" value="CCE98163.1"/>
    <property type="molecule type" value="Genomic_DNA"/>
</dbReference>
<dbReference type="Pfam" id="PF00903">
    <property type="entry name" value="Glyoxalase"/>
    <property type="match status" value="1"/>
</dbReference>
<proteinExistence type="predicted"/>
<dbReference type="InterPro" id="IPR004360">
    <property type="entry name" value="Glyas_Fos-R_dOase_dom"/>
</dbReference>
<dbReference type="Proteomes" id="UP000007735">
    <property type="component" value="Chromosome"/>
</dbReference>
<dbReference type="RefSeq" id="WP_014330537.1">
    <property type="nucleotide sequence ID" value="NC_016812.1"/>
</dbReference>
<dbReference type="KEGG" id="sfh:SFHH103_03672"/>
<dbReference type="PROSITE" id="PS51819">
    <property type="entry name" value="VOC"/>
    <property type="match status" value="1"/>
</dbReference>
<evidence type="ECO:0000313" key="3">
    <source>
        <dbReference type="Proteomes" id="UP000007735"/>
    </source>
</evidence>
<dbReference type="InterPro" id="IPR037523">
    <property type="entry name" value="VOC_core"/>
</dbReference>
<evidence type="ECO:0000259" key="1">
    <source>
        <dbReference type="PROSITE" id="PS51819"/>
    </source>
</evidence>
<dbReference type="Gene3D" id="3.30.720.110">
    <property type="match status" value="1"/>
</dbReference>
<evidence type="ECO:0000313" key="2">
    <source>
        <dbReference type="EMBL" id="CCE98163.1"/>
    </source>
</evidence>
<gene>
    <name evidence="2" type="ordered locus">SFHH103_03672</name>
</gene>
<organism evidence="2 3">
    <name type="scientific">Sinorhizobium fredii (strain HH103)</name>
    <dbReference type="NCBI Taxonomy" id="1117943"/>
    <lineage>
        <taxon>Bacteria</taxon>
        <taxon>Pseudomonadati</taxon>
        <taxon>Pseudomonadota</taxon>
        <taxon>Alphaproteobacteria</taxon>
        <taxon>Hyphomicrobiales</taxon>
        <taxon>Rhizobiaceae</taxon>
        <taxon>Sinorhizobium/Ensifer group</taxon>
        <taxon>Sinorhizobium</taxon>
    </lineage>
</organism>
<feature type="domain" description="VOC" evidence="1">
    <location>
        <begin position="4"/>
        <end position="123"/>
    </location>
</feature>
<accession>G9A542</accession>
<protein>
    <recommendedName>
        <fullName evidence="1">VOC domain-containing protein</fullName>
    </recommendedName>
</protein>
<dbReference type="HOGENOM" id="CLU_046006_13_1_5"/>
<name>G9A542_SINF1</name>
<dbReference type="AlphaFoldDB" id="G9A542"/>
<dbReference type="STRING" id="1117943.SFHH103_03672"/>
<dbReference type="SUPFAM" id="SSF54593">
    <property type="entry name" value="Glyoxalase/Bleomycin resistance protein/Dihydroxybiphenyl dioxygenase"/>
    <property type="match status" value="1"/>
</dbReference>
<reference evidence="2 3" key="1">
    <citation type="journal article" date="2012" name="J. Bacteriol.">
        <title>Genome sequence of the soybean symbiont Sinorhizobium fredii HH103.</title>
        <authorList>
            <person name="Weidner S."/>
            <person name="Becker A."/>
            <person name="Bonilla I."/>
            <person name="Jaenicke S."/>
            <person name="Lloret J."/>
            <person name="Margaret I."/>
            <person name="Puhler A."/>
            <person name="Ruiz-Sainz J.E."/>
            <person name="Schneiker-Bekel S."/>
            <person name="Szczepanowski R."/>
            <person name="Vinardell J.M."/>
            <person name="Zehner S."/>
            <person name="Gottfert M."/>
        </authorList>
    </citation>
    <scope>NUCLEOTIDE SEQUENCE [LARGE SCALE GENOMIC DNA]</scope>
    <source>
        <strain evidence="2 3">HH103</strain>
    </source>
</reference>
<dbReference type="eggNOG" id="COG0346">
    <property type="taxonomic scope" value="Bacteria"/>
</dbReference>